<dbReference type="Proteomes" id="UP001295684">
    <property type="component" value="Unassembled WGS sequence"/>
</dbReference>
<name>A0AAD1UPG0_EUPCR</name>
<protein>
    <submittedName>
        <fullName evidence="2">Uncharacterized protein</fullName>
    </submittedName>
</protein>
<evidence type="ECO:0000256" key="1">
    <source>
        <dbReference type="SAM" id="SignalP"/>
    </source>
</evidence>
<evidence type="ECO:0000313" key="2">
    <source>
        <dbReference type="EMBL" id="CAI2368430.1"/>
    </source>
</evidence>
<sequence>MKYKLAIFVALLALVYTRDYCRVYSCGTVDDSDDLEYCAQRDNNDFGNWNVQQCVGENMFCKTFASKAPGALQYPARCEEIKPEVYQKTFTASLGTGVDGDYCESYKDCHRSYYSKGVCQDNVCKVPTREGSKCKVNIDCPMEHFCNSKSRCTEARKAGQNCTKEIECETGHSCLRLVEHDKDENICIPHNYLDDGVLFAFADTGYFREEKTDLLEAKQLKPIFSPYCESINHVQLGKNLFQCRKADTNLNSDLSRKSKGNNCIIQTYTNEDPQKYDVLINKTERSLCGFNKDNRAWCPLKAGDKMAQYFYFNWVDRMNSFKCSRFTQNDPESGSICHDYYVAMQNKDEDLFSYYKFQATVVNEDSAQVWANTANNNKCVAQSLTLDFWNGHYATFEEYTYSK</sequence>
<evidence type="ECO:0000313" key="3">
    <source>
        <dbReference type="Proteomes" id="UP001295684"/>
    </source>
</evidence>
<accession>A0AAD1UPG0</accession>
<feature type="chain" id="PRO_5042083656" evidence="1">
    <location>
        <begin position="18"/>
        <end position="403"/>
    </location>
</feature>
<gene>
    <name evidence="2" type="ORF">ECRASSUSDP1_LOCUS9722</name>
</gene>
<proteinExistence type="predicted"/>
<organism evidence="2 3">
    <name type="scientific">Euplotes crassus</name>
    <dbReference type="NCBI Taxonomy" id="5936"/>
    <lineage>
        <taxon>Eukaryota</taxon>
        <taxon>Sar</taxon>
        <taxon>Alveolata</taxon>
        <taxon>Ciliophora</taxon>
        <taxon>Intramacronucleata</taxon>
        <taxon>Spirotrichea</taxon>
        <taxon>Hypotrichia</taxon>
        <taxon>Euplotida</taxon>
        <taxon>Euplotidae</taxon>
        <taxon>Moneuplotes</taxon>
    </lineage>
</organism>
<keyword evidence="3" id="KW-1185">Reference proteome</keyword>
<reference evidence="2" key="1">
    <citation type="submission" date="2023-07" db="EMBL/GenBank/DDBJ databases">
        <authorList>
            <consortium name="AG Swart"/>
            <person name="Singh M."/>
            <person name="Singh A."/>
            <person name="Seah K."/>
            <person name="Emmerich C."/>
        </authorList>
    </citation>
    <scope>NUCLEOTIDE SEQUENCE</scope>
    <source>
        <strain evidence="2">DP1</strain>
    </source>
</reference>
<comment type="caution">
    <text evidence="2">The sequence shown here is derived from an EMBL/GenBank/DDBJ whole genome shotgun (WGS) entry which is preliminary data.</text>
</comment>
<dbReference type="AlphaFoldDB" id="A0AAD1UPG0"/>
<dbReference type="EMBL" id="CAMPGE010009563">
    <property type="protein sequence ID" value="CAI2368430.1"/>
    <property type="molecule type" value="Genomic_DNA"/>
</dbReference>
<feature type="signal peptide" evidence="1">
    <location>
        <begin position="1"/>
        <end position="17"/>
    </location>
</feature>
<keyword evidence="1" id="KW-0732">Signal</keyword>